<evidence type="ECO:0000313" key="1">
    <source>
        <dbReference type="EMBL" id="QBP31093.1"/>
    </source>
</evidence>
<name>A0A482JBW4_9CAUD</name>
<dbReference type="Proteomes" id="UP000294688">
    <property type="component" value="Segment"/>
</dbReference>
<organism evidence="1 2">
    <name type="scientific">Mycobacterium phage Refuge</name>
    <dbReference type="NCBI Taxonomy" id="2517967"/>
    <lineage>
        <taxon>Viruses</taxon>
        <taxon>Duplodnaviria</taxon>
        <taxon>Heunggongvirae</taxon>
        <taxon>Uroviricota</taxon>
        <taxon>Caudoviricetes</taxon>
        <taxon>Refugevirus</taxon>
        <taxon>Refugevirus refuge</taxon>
    </lineage>
</organism>
<dbReference type="KEGG" id="vg:64871389"/>
<proteinExistence type="predicted"/>
<sequence>MKVFIATVDTYYQTMAVAETAEEATRLAVVRAQAFLAEREHIMGTATQEEFVEYYGVNLTEIEVGTAILVT</sequence>
<protein>
    <submittedName>
        <fullName evidence="1">Uncharacterized protein</fullName>
    </submittedName>
</protein>
<gene>
    <name evidence="1" type="primary">75</name>
    <name evidence="1" type="ORF">SEA_REFUGE_75</name>
</gene>
<accession>A0A482JBW4</accession>
<reference evidence="1 2" key="1">
    <citation type="submission" date="2019-02" db="EMBL/GenBank/DDBJ databases">
        <authorList>
            <person name="Borges K.M."/>
            <person name="Daniels K.G."/>
            <person name="Guerrette L.R."/>
            <person name="Hannigan S.R."/>
            <person name="Hodsdon B.M."/>
            <person name="Krystek B.N."/>
            <person name="Paluszek M.C."/>
            <person name="Pettit J.E."/>
            <person name="Riccardi S.G."/>
            <person name="Rossignol A."/>
            <person name="Verrell S.C."/>
            <person name="Divens A.M."/>
            <person name="Garlena R.A."/>
            <person name="Russell D.A."/>
            <person name="Pope W.H."/>
            <person name="Jacobs-Sera D."/>
            <person name="Hatfull G.F."/>
        </authorList>
    </citation>
    <scope>NUCLEOTIDE SEQUENCE [LARGE SCALE GENOMIC DNA]</scope>
</reference>
<dbReference type="RefSeq" id="YP_010061772.1">
    <property type="nucleotide sequence ID" value="NC_054786.1"/>
</dbReference>
<dbReference type="EMBL" id="MK494113">
    <property type="protein sequence ID" value="QBP31093.1"/>
    <property type="molecule type" value="Genomic_DNA"/>
</dbReference>
<keyword evidence="2" id="KW-1185">Reference proteome</keyword>
<dbReference type="GeneID" id="64871389"/>
<evidence type="ECO:0000313" key="2">
    <source>
        <dbReference type="Proteomes" id="UP000294688"/>
    </source>
</evidence>